<reference evidence="1 2" key="1">
    <citation type="submission" date="2021-01" db="EMBL/GenBank/DDBJ databases">
        <title>Whole genome shotgun sequence of Verrucosispora gifhornensis NBRC 16317.</title>
        <authorList>
            <person name="Komaki H."/>
            <person name="Tamura T."/>
        </authorList>
    </citation>
    <scope>NUCLEOTIDE SEQUENCE [LARGE SCALE GENOMIC DNA]</scope>
    <source>
        <strain evidence="1 2">NBRC 16317</strain>
    </source>
</reference>
<dbReference type="EMBL" id="BOPA01000034">
    <property type="protein sequence ID" value="GIJ17926.1"/>
    <property type="molecule type" value="Genomic_DNA"/>
</dbReference>
<gene>
    <name evidence="1" type="ORF">Vgi01_46100</name>
</gene>
<sequence>MSEDLLKECAARSTRRDPDRTLNIRHRAVRAFDFVLDATVAYFAANSADITAAIAHSTAEAQAGRGTVYLDEEGTLPVEADTCGYLIPAQQYDGQLAELLRRHQIDAQVRPDGVGVSMAQAHRRMIPLLLDARAETAIADAQRRSYCASGDPRLAPTRELLAELLDAERLAQQTASQVTSRLAVIDNLLSKDGPAHAAKPVLTALIRQVENAKRDGSEPAARTALTAELQHLLDTLQG</sequence>
<dbReference type="RefSeq" id="WP_204292323.1">
    <property type="nucleotide sequence ID" value="NZ_BAAAGZ010000074.1"/>
</dbReference>
<organism evidence="1 2">
    <name type="scientific">Micromonospora gifhornensis</name>
    <dbReference type="NCBI Taxonomy" id="84594"/>
    <lineage>
        <taxon>Bacteria</taxon>
        <taxon>Bacillati</taxon>
        <taxon>Actinomycetota</taxon>
        <taxon>Actinomycetes</taxon>
        <taxon>Micromonosporales</taxon>
        <taxon>Micromonosporaceae</taxon>
        <taxon>Micromonospora</taxon>
    </lineage>
</organism>
<name>A0ABQ4IJ37_9ACTN</name>
<accession>A0ABQ4IJ37</accession>
<keyword evidence="2" id="KW-1185">Reference proteome</keyword>
<evidence type="ECO:0000313" key="2">
    <source>
        <dbReference type="Proteomes" id="UP000647860"/>
    </source>
</evidence>
<comment type="caution">
    <text evidence="1">The sequence shown here is derived from an EMBL/GenBank/DDBJ whole genome shotgun (WGS) entry which is preliminary data.</text>
</comment>
<evidence type="ECO:0000313" key="1">
    <source>
        <dbReference type="EMBL" id="GIJ17926.1"/>
    </source>
</evidence>
<protein>
    <submittedName>
        <fullName evidence="1">Uncharacterized protein</fullName>
    </submittedName>
</protein>
<dbReference type="Proteomes" id="UP000647860">
    <property type="component" value="Unassembled WGS sequence"/>
</dbReference>
<proteinExistence type="predicted"/>